<comment type="similarity">
    <text evidence="2">Belongs to the AXUD1 family.</text>
</comment>
<keyword evidence="3" id="KW-0053">Apoptosis</keyword>
<evidence type="ECO:0000256" key="2">
    <source>
        <dbReference type="ARBA" id="ARBA00008548"/>
    </source>
</evidence>
<keyword evidence="7" id="KW-0804">Transcription</keyword>
<keyword evidence="6" id="KW-0010">Activator</keyword>
<dbReference type="GO" id="GO:0000981">
    <property type="term" value="F:DNA-binding transcription factor activity, RNA polymerase II-specific"/>
    <property type="evidence" value="ECO:0007669"/>
    <property type="project" value="TreeGrafter"/>
</dbReference>
<keyword evidence="5" id="KW-0238">DNA-binding</keyword>
<dbReference type="GO" id="GO:0043565">
    <property type="term" value="F:sequence-specific DNA binding"/>
    <property type="evidence" value="ECO:0007669"/>
    <property type="project" value="TreeGrafter"/>
</dbReference>
<accession>A0A9P0D9T7</accession>
<protein>
    <recommendedName>
        <fullName evidence="10">Cysteine/serine-rich nuclear protein N-terminal domain-containing protein</fullName>
    </recommendedName>
</protein>
<evidence type="ECO:0000256" key="9">
    <source>
        <dbReference type="SAM" id="MobiDB-lite"/>
    </source>
</evidence>
<dbReference type="PANTHER" id="PTHR13580:SF9">
    <property type="entry name" value="AXIN1 UP-REGULATED 1, ISOFORM A"/>
    <property type="match status" value="1"/>
</dbReference>
<dbReference type="InterPro" id="IPR023260">
    <property type="entry name" value="Cys/Ser-rich_nuc_prot"/>
</dbReference>
<feature type="region of interest" description="Disordered" evidence="9">
    <location>
        <begin position="506"/>
        <end position="545"/>
    </location>
</feature>
<dbReference type="OrthoDB" id="5946974at2759"/>
<dbReference type="PRINTS" id="PR02031">
    <property type="entry name" value="CYSSERRICHNP"/>
</dbReference>
<dbReference type="InterPro" id="IPR031972">
    <property type="entry name" value="CSRNP_N"/>
</dbReference>
<feature type="region of interest" description="Disordered" evidence="9">
    <location>
        <begin position="251"/>
        <end position="283"/>
    </location>
</feature>
<evidence type="ECO:0000256" key="6">
    <source>
        <dbReference type="ARBA" id="ARBA00023159"/>
    </source>
</evidence>
<feature type="compositionally biased region" description="Polar residues" evidence="9">
    <location>
        <begin position="1"/>
        <end position="19"/>
    </location>
</feature>
<dbReference type="PANTHER" id="PTHR13580">
    <property type="entry name" value="TGF-BETA INDUCED APOPTOSIS PROTEIN"/>
    <property type="match status" value="1"/>
</dbReference>
<reference evidence="11" key="1">
    <citation type="submission" date="2022-01" db="EMBL/GenBank/DDBJ databases">
        <authorList>
            <person name="King R."/>
        </authorList>
    </citation>
    <scope>NUCLEOTIDE SEQUENCE</scope>
</reference>
<evidence type="ECO:0000256" key="5">
    <source>
        <dbReference type="ARBA" id="ARBA00023125"/>
    </source>
</evidence>
<dbReference type="EMBL" id="OU896716">
    <property type="protein sequence ID" value="CAH1117618.1"/>
    <property type="molecule type" value="Genomic_DNA"/>
</dbReference>
<dbReference type="Proteomes" id="UP001153737">
    <property type="component" value="Chromosome 10"/>
</dbReference>
<evidence type="ECO:0000256" key="8">
    <source>
        <dbReference type="ARBA" id="ARBA00023242"/>
    </source>
</evidence>
<feature type="compositionally biased region" description="Polar residues" evidence="9">
    <location>
        <begin position="671"/>
        <end position="680"/>
    </location>
</feature>
<feature type="compositionally biased region" description="Acidic residues" evidence="9">
    <location>
        <begin position="268"/>
        <end position="283"/>
    </location>
</feature>
<keyword evidence="4" id="KW-0805">Transcription regulation</keyword>
<sequence>MGSNESISTDSSANPQGNLTMEGHHPESGPESIIEEIDCSGDRTETSSRPVITDGEDSATESLPPSVGELTEEPHDRSDGSDSGFGCDVNEERPQKSHTLVENNCEVSFLYKLNEGTITNSQFEEFASQVNITPAIECEGLEHNLDLKDAVEDIGDILSGAQLKSGLPGKSNLKRKLSIEHSDEPKVKKRRGITFDSVTVFYFPRAQGFTCVPSQGGSTLGMGAQHTHMKKFTLAEHAVEQRRIHRQLLQQLRTERNASTGNVPSSSEESDSEDEPSDASESEMDLDNYYFLQPVPTRQRRVLLRAAGVRKIDALEKDECRDIRTSREFCGCGCKGYCDPDTCSCSQAGIKCQVDRLNFPCGCSHDNCGNTSGRIEFNPVRVRTHFIHTLMKLELEKQKEEMKSDKQSTSWMDNERLTGNDKETISSSKLGVNKFNANLLRDINLGANIEVENCVHNGNYTNLHYGYARESSGQVMNSTTTFSNLPDRADSLDLYSFRENCYVDEESTSAERKHPLSPTQGFQFPDPRFTDVDFPDNPPPYSTPPTNQYSQPYQSGFNDFTPAFNTYAALYAPEFGIKQAEGSFQQNSSYENYSNGNSASGSTISKESQYASLIPVGCNNKNETFTDLLNGRFGSYPGYGEGNNCNNSATSEDSRMTNGAGRVGKFKENSENPPNITSSENCEENFGEIIKKSIVETVSA</sequence>
<dbReference type="GO" id="GO:0006915">
    <property type="term" value="P:apoptotic process"/>
    <property type="evidence" value="ECO:0007669"/>
    <property type="project" value="UniProtKB-KW"/>
</dbReference>
<evidence type="ECO:0000256" key="7">
    <source>
        <dbReference type="ARBA" id="ARBA00023163"/>
    </source>
</evidence>
<feature type="domain" description="Cysteine/serine-rich nuclear protein N-terminal" evidence="10">
    <location>
        <begin position="188"/>
        <end position="397"/>
    </location>
</feature>
<comment type="subcellular location">
    <subcellularLocation>
        <location evidence="1">Nucleus</location>
    </subcellularLocation>
</comment>
<reference evidence="11" key="2">
    <citation type="submission" date="2022-10" db="EMBL/GenBank/DDBJ databases">
        <authorList>
            <consortium name="ENA_rothamsted_submissions"/>
            <consortium name="culmorum"/>
            <person name="King R."/>
        </authorList>
    </citation>
    <scope>NUCLEOTIDE SEQUENCE</scope>
</reference>
<evidence type="ECO:0000256" key="1">
    <source>
        <dbReference type="ARBA" id="ARBA00004123"/>
    </source>
</evidence>
<feature type="region of interest" description="Disordered" evidence="9">
    <location>
        <begin position="647"/>
        <end position="680"/>
    </location>
</feature>
<name>A0A9P0D9T7_PHACE</name>
<gene>
    <name evidence="11" type="ORF">PHAECO_LOCUS1985</name>
</gene>
<evidence type="ECO:0000313" key="12">
    <source>
        <dbReference type="Proteomes" id="UP001153737"/>
    </source>
</evidence>
<evidence type="ECO:0000259" key="10">
    <source>
        <dbReference type="Pfam" id="PF16019"/>
    </source>
</evidence>
<dbReference type="AlphaFoldDB" id="A0A9P0D9T7"/>
<keyword evidence="12" id="KW-1185">Reference proteome</keyword>
<proteinExistence type="inferred from homology"/>
<feature type="region of interest" description="Disordered" evidence="9">
    <location>
        <begin position="1"/>
        <end position="97"/>
    </location>
</feature>
<evidence type="ECO:0000256" key="4">
    <source>
        <dbReference type="ARBA" id="ARBA00023015"/>
    </source>
</evidence>
<evidence type="ECO:0000313" key="11">
    <source>
        <dbReference type="EMBL" id="CAH1117618.1"/>
    </source>
</evidence>
<dbReference type="Pfam" id="PF16019">
    <property type="entry name" value="CSRNP_N"/>
    <property type="match status" value="1"/>
</dbReference>
<organism evidence="11 12">
    <name type="scientific">Phaedon cochleariae</name>
    <name type="common">Mustard beetle</name>
    <dbReference type="NCBI Taxonomy" id="80249"/>
    <lineage>
        <taxon>Eukaryota</taxon>
        <taxon>Metazoa</taxon>
        <taxon>Ecdysozoa</taxon>
        <taxon>Arthropoda</taxon>
        <taxon>Hexapoda</taxon>
        <taxon>Insecta</taxon>
        <taxon>Pterygota</taxon>
        <taxon>Neoptera</taxon>
        <taxon>Endopterygota</taxon>
        <taxon>Coleoptera</taxon>
        <taxon>Polyphaga</taxon>
        <taxon>Cucujiformia</taxon>
        <taxon>Chrysomeloidea</taxon>
        <taxon>Chrysomelidae</taxon>
        <taxon>Chrysomelinae</taxon>
        <taxon>Chrysomelini</taxon>
        <taxon>Phaedon</taxon>
    </lineage>
</organism>
<evidence type="ECO:0000256" key="3">
    <source>
        <dbReference type="ARBA" id="ARBA00022703"/>
    </source>
</evidence>
<dbReference type="GO" id="GO:0005634">
    <property type="term" value="C:nucleus"/>
    <property type="evidence" value="ECO:0007669"/>
    <property type="project" value="UniProtKB-SubCell"/>
</dbReference>
<keyword evidence="8" id="KW-0539">Nucleus</keyword>